<evidence type="ECO:0000256" key="1">
    <source>
        <dbReference type="SAM" id="SignalP"/>
    </source>
</evidence>
<keyword evidence="4" id="KW-1185">Reference proteome</keyword>
<gene>
    <name evidence="3" type="ORF">GNP35_09255</name>
</gene>
<dbReference type="EMBL" id="WOCD01000003">
    <property type="protein sequence ID" value="MUH72659.1"/>
    <property type="molecule type" value="Genomic_DNA"/>
</dbReference>
<reference evidence="3 4" key="1">
    <citation type="submission" date="2019-11" db="EMBL/GenBank/DDBJ databases">
        <title>P. haliotis isolates from Z. marina roots.</title>
        <authorList>
            <person name="Cohen M."/>
            <person name="Jospin G."/>
            <person name="Eisen J.A."/>
            <person name="Coil D.A."/>
        </authorList>
    </citation>
    <scope>NUCLEOTIDE SEQUENCE [LARGE SCALE GENOMIC DNA]</scope>
    <source>
        <strain evidence="3 4">UCD-MCMsp1aY</strain>
    </source>
</reference>
<proteinExistence type="predicted"/>
<feature type="domain" description="DUF4124" evidence="2">
    <location>
        <begin position="11"/>
        <end position="58"/>
    </location>
</feature>
<comment type="caution">
    <text evidence="3">The sequence shown here is derived from an EMBL/GenBank/DDBJ whole genome shotgun (WGS) entry which is preliminary data.</text>
</comment>
<dbReference type="RefSeq" id="WP_155695818.1">
    <property type="nucleotide sequence ID" value="NZ_WOCD01000003.1"/>
</dbReference>
<evidence type="ECO:0000313" key="4">
    <source>
        <dbReference type="Proteomes" id="UP000439994"/>
    </source>
</evidence>
<organism evidence="3 4">
    <name type="scientific">Psychrosphaera haliotis</name>
    <dbReference type="NCBI Taxonomy" id="555083"/>
    <lineage>
        <taxon>Bacteria</taxon>
        <taxon>Pseudomonadati</taxon>
        <taxon>Pseudomonadota</taxon>
        <taxon>Gammaproteobacteria</taxon>
        <taxon>Alteromonadales</taxon>
        <taxon>Pseudoalteromonadaceae</taxon>
        <taxon>Psychrosphaera</taxon>
    </lineage>
</organism>
<name>A0A6N8FAX6_9GAMM</name>
<dbReference type="AlphaFoldDB" id="A0A6N8FAX6"/>
<dbReference type="Pfam" id="PF13511">
    <property type="entry name" value="DUF4124"/>
    <property type="match status" value="1"/>
</dbReference>
<evidence type="ECO:0000259" key="2">
    <source>
        <dbReference type="Pfam" id="PF13511"/>
    </source>
</evidence>
<feature type="chain" id="PRO_5026915754" evidence="1">
    <location>
        <begin position="20"/>
        <end position="175"/>
    </location>
</feature>
<dbReference type="Proteomes" id="UP000439994">
    <property type="component" value="Unassembled WGS sequence"/>
</dbReference>
<dbReference type="OrthoDB" id="7062774at2"/>
<keyword evidence="1" id="KW-0732">Signal</keyword>
<protein>
    <submittedName>
        <fullName evidence="3">DUF4124 domain-containing protein</fullName>
    </submittedName>
</protein>
<accession>A0A6N8FAX6</accession>
<feature type="signal peptide" evidence="1">
    <location>
        <begin position="1"/>
        <end position="19"/>
    </location>
</feature>
<dbReference type="InterPro" id="IPR025392">
    <property type="entry name" value="DUF4124"/>
</dbReference>
<evidence type="ECO:0000313" key="3">
    <source>
        <dbReference type="EMBL" id="MUH72659.1"/>
    </source>
</evidence>
<sequence>MRKFVLLLLICLFASQSYASANKKVYVWRNADGVIVFSDSPKADVNADTVDISTTPNIIKSVDTKIIEGTEQPAKDKISIDIVKPTIDETIRDNTGSVYISGAIRPSFKRGLSVVLKLDDKKVKGPQKSAVFILRDVDRGEHRIQLEVWNDSGKVIAVSKPVTFFVHRASVNSPN</sequence>